<reference evidence="1 2" key="1">
    <citation type="journal article" date="2019" name="Commun. Biol.">
        <title>The bagworm genome reveals a unique fibroin gene that provides high tensile strength.</title>
        <authorList>
            <person name="Kono N."/>
            <person name="Nakamura H."/>
            <person name="Ohtoshi R."/>
            <person name="Tomita M."/>
            <person name="Numata K."/>
            <person name="Arakawa K."/>
        </authorList>
    </citation>
    <scope>NUCLEOTIDE SEQUENCE [LARGE SCALE GENOMIC DNA]</scope>
</reference>
<dbReference type="EMBL" id="BGZK01000465">
    <property type="protein sequence ID" value="GBP45145.1"/>
    <property type="molecule type" value="Genomic_DNA"/>
</dbReference>
<sequence length="126" mass="14248">MMMTSATARYMQVASGSAGRGYMGGPFSCDAGTRSNLGVGPAAEGGRRQSIRFAHAFRGPGGLLTAFPRSRLFIKWEEHAVGWSEREEPAYRCRTRERKGRQTDWRRNALRYEAVYPPIKSYHFKI</sequence>
<dbReference type="Proteomes" id="UP000299102">
    <property type="component" value="Unassembled WGS sequence"/>
</dbReference>
<proteinExistence type="predicted"/>
<keyword evidence="2" id="KW-1185">Reference proteome</keyword>
<evidence type="ECO:0000313" key="2">
    <source>
        <dbReference type="Proteomes" id="UP000299102"/>
    </source>
</evidence>
<protein>
    <submittedName>
        <fullName evidence="1">Uncharacterized protein</fullName>
    </submittedName>
</protein>
<dbReference type="AlphaFoldDB" id="A0A4C1W4W2"/>
<gene>
    <name evidence="1" type="ORF">EVAR_95796_1</name>
</gene>
<comment type="caution">
    <text evidence="1">The sequence shown here is derived from an EMBL/GenBank/DDBJ whole genome shotgun (WGS) entry which is preliminary data.</text>
</comment>
<organism evidence="1 2">
    <name type="scientific">Eumeta variegata</name>
    <name type="common">Bagworm moth</name>
    <name type="synonym">Eumeta japonica</name>
    <dbReference type="NCBI Taxonomy" id="151549"/>
    <lineage>
        <taxon>Eukaryota</taxon>
        <taxon>Metazoa</taxon>
        <taxon>Ecdysozoa</taxon>
        <taxon>Arthropoda</taxon>
        <taxon>Hexapoda</taxon>
        <taxon>Insecta</taxon>
        <taxon>Pterygota</taxon>
        <taxon>Neoptera</taxon>
        <taxon>Endopterygota</taxon>
        <taxon>Lepidoptera</taxon>
        <taxon>Glossata</taxon>
        <taxon>Ditrysia</taxon>
        <taxon>Tineoidea</taxon>
        <taxon>Psychidae</taxon>
        <taxon>Oiketicinae</taxon>
        <taxon>Eumeta</taxon>
    </lineage>
</organism>
<accession>A0A4C1W4W2</accession>
<name>A0A4C1W4W2_EUMVA</name>
<evidence type="ECO:0000313" key="1">
    <source>
        <dbReference type="EMBL" id="GBP45145.1"/>
    </source>
</evidence>